<sequence length="66" mass="7126">MFAEGADILYTARGCMAQLPADCQPATSPYFLTLKVKNMGRLAKAVNNTGAPVDADRPGRAWQLEL</sequence>
<evidence type="ECO:0000313" key="2">
    <source>
        <dbReference type="Proteomes" id="UP000485058"/>
    </source>
</evidence>
<organism evidence="1 2">
    <name type="scientific">Haematococcus lacustris</name>
    <name type="common">Green alga</name>
    <name type="synonym">Haematococcus pluvialis</name>
    <dbReference type="NCBI Taxonomy" id="44745"/>
    <lineage>
        <taxon>Eukaryota</taxon>
        <taxon>Viridiplantae</taxon>
        <taxon>Chlorophyta</taxon>
        <taxon>core chlorophytes</taxon>
        <taxon>Chlorophyceae</taxon>
        <taxon>CS clade</taxon>
        <taxon>Chlamydomonadales</taxon>
        <taxon>Haematococcaceae</taxon>
        <taxon>Haematococcus</taxon>
    </lineage>
</organism>
<keyword evidence="2" id="KW-1185">Reference proteome</keyword>
<reference evidence="1 2" key="1">
    <citation type="submission" date="2020-02" db="EMBL/GenBank/DDBJ databases">
        <title>Draft genome sequence of Haematococcus lacustris strain NIES-144.</title>
        <authorList>
            <person name="Morimoto D."/>
            <person name="Nakagawa S."/>
            <person name="Yoshida T."/>
            <person name="Sawayama S."/>
        </authorList>
    </citation>
    <scope>NUCLEOTIDE SEQUENCE [LARGE SCALE GENOMIC DNA]</scope>
    <source>
        <strain evidence="1 2">NIES-144</strain>
    </source>
</reference>
<evidence type="ECO:0000313" key="1">
    <source>
        <dbReference type="EMBL" id="GFH30219.1"/>
    </source>
</evidence>
<name>A0A6A0ABI2_HAELA</name>
<gene>
    <name evidence="1" type="ORF">HaLaN_29025</name>
</gene>
<dbReference type="EMBL" id="BLLF01004771">
    <property type="protein sequence ID" value="GFH30219.1"/>
    <property type="molecule type" value="Genomic_DNA"/>
</dbReference>
<protein>
    <submittedName>
        <fullName evidence="1">Uncharacterized protein</fullName>
    </submittedName>
</protein>
<accession>A0A6A0ABI2</accession>
<comment type="caution">
    <text evidence="1">The sequence shown here is derived from an EMBL/GenBank/DDBJ whole genome shotgun (WGS) entry which is preliminary data.</text>
</comment>
<dbReference type="Proteomes" id="UP000485058">
    <property type="component" value="Unassembled WGS sequence"/>
</dbReference>
<proteinExistence type="predicted"/>
<dbReference type="AlphaFoldDB" id="A0A6A0ABI2"/>